<reference evidence="11 12" key="1">
    <citation type="submission" date="2019-03" db="EMBL/GenBank/DDBJ databases">
        <title>Sequencing the genomes of 1000 actinobacteria strains.</title>
        <authorList>
            <person name="Klenk H.-P."/>
        </authorList>
    </citation>
    <scope>NUCLEOTIDE SEQUENCE [LARGE SCALE GENOMIC DNA]</scope>
    <source>
        <strain evidence="11 12">DSM 44969</strain>
    </source>
</reference>
<evidence type="ECO:0000256" key="6">
    <source>
        <dbReference type="ARBA" id="ARBA00023316"/>
    </source>
</evidence>
<feature type="domain" description="L,D-TPase catalytic" evidence="10">
    <location>
        <begin position="241"/>
        <end position="362"/>
    </location>
</feature>
<keyword evidence="2" id="KW-0808">Transferase</keyword>
<dbReference type="Pfam" id="PF17964">
    <property type="entry name" value="Big_10"/>
    <property type="match status" value="1"/>
</dbReference>
<dbReference type="Proteomes" id="UP000295560">
    <property type="component" value="Unassembled WGS sequence"/>
</dbReference>
<feature type="region of interest" description="Disordered" evidence="8">
    <location>
        <begin position="33"/>
        <end position="59"/>
    </location>
</feature>
<dbReference type="InterPro" id="IPR005490">
    <property type="entry name" value="LD_TPept_cat_dom"/>
</dbReference>
<name>A0A4R1HJ73_PSEEN</name>
<comment type="caution">
    <text evidence="11">The sequence shown here is derived from an EMBL/GenBank/DDBJ whole genome shotgun (WGS) entry which is preliminary data.</text>
</comment>
<dbReference type="Gene3D" id="2.60.40.3780">
    <property type="match status" value="1"/>
</dbReference>
<dbReference type="Gene3D" id="2.60.40.3710">
    <property type="match status" value="1"/>
</dbReference>
<dbReference type="EMBL" id="SMFZ01000002">
    <property type="protein sequence ID" value="TCK22337.1"/>
    <property type="molecule type" value="Genomic_DNA"/>
</dbReference>
<evidence type="ECO:0000256" key="1">
    <source>
        <dbReference type="ARBA" id="ARBA00004752"/>
    </source>
</evidence>
<dbReference type="Pfam" id="PF03734">
    <property type="entry name" value="YkuD"/>
    <property type="match status" value="1"/>
</dbReference>
<feature type="chain" id="PRO_5038765401" evidence="9">
    <location>
        <begin position="22"/>
        <end position="391"/>
    </location>
</feature>
<comment type="pathway">
    <text evidence="1 7">Cell wall biogenesis; peptidoglycan biosynthesis.</text>
</comment>
<dbReference type="PROSITE" id="PS52029">
    <property type="entry name" value="LD_TPASE"/>
    <property type="match status" value="1"/>
</dbReference>
<evidence type="ECO:0000256" key="2">
    <source>
        <dbReference type="ARBA" id="ARBA00022679"/>
    </source>
</evidence>
<evidence type="ECO:0000256" key="4">
    <source>
        <dbReference type="ARBA" id="ARBA00022984"/>
    </source>
</evidence>
<protein>
    <submittedName>
        <fullName evidence="11">Lipoprotein-anchoring transpeptidase ErfK/SrfK</fullName>
    </submittedName>
</protein>
<keyword evidence="11" id="KW-0449">Lipoprotein</keyword>
<feature type="signal peptide" evidence="9">
    <location>
        <begin position="1"/>
        <end position="21"/>
    </location>
</feature>
<evidence type="ECO:0000256" key="5">
    <source>
        <dbReference type="ARBA" id="ARBA00023315"/>
    </source>
</evidence>
<keyword evidence="4 7" id="KW-0573">Peptidoglycan synthesis</keyword>
<evidence type="ECO:0000256" key="9">
    <source>
        <dbReference type="SAM" id="SignalP"/>
    </source>
</evidence>
<dbReference type="GO" id="GO:0071555">
    <property type="term" value="P:cell wall organization"/>
    <property type="evidence" value="ECO:0007669"/>
    <property type="project" value="UniProtKB-UniRule"/>
</dbReference>
<evidence type="ECO:0000259" key="10">
    <source>
        <dbReference type="PROSITE" id="PS52029"/>
    </source>
</evidence>
<keyword evidence="9" id="KW-0732">Signal</keyword>
<dbReference type="UniPathway" id="UPA00219"/>
<keyword evidence="6 7" id="KW-0961">Cell wall biogenesis/degradation</keyword>
<organism evidence="11 12">
    <name type="scientific">Pseudonocardia endophytica</name>
    <dbReference type="NCBI Taxonomy" id="401976"/>
    <lineage>
        <taxon>Bacteria</taxon>
        <taxon>Bacillati</taxon>
        <taxon>Actinomycetota</taxon>
        <taxon>Actinomycetes</taxon>
        <taxon>Pseudonocardiales</taxon>
        <taxon>Pseudonocardiaceae</taxon>
        <taxon>Pseudonocardia</taxon>
    </lineage>
</organism>
<dbReference type="OrthoDB" id="5242354at2"/>
<dbReference type="InterPro" id="IPR038063">
    <property type="entry name" value="Transpep_catalytic_dom"/>
</dbReference>
<dbReference type="RefSeq" id="WP_132431119.1">
    <property type="nucleotide sequence ID" value="NZ_SMFZ01000002.1"/>
</dbReference>
<feature type="active site" description="Proton donor/acceptor" evidence="7">
    <location>
        <position position="320"/>
    </location>
</feature>
<dbReference type="GO" id="GO:0018104">
    <property type="term" value="P:peptidoglycan-protein cross-linking"/>
    <property type="evidence" value="ECO:0007669"/>
    <property type="project" value="TreeGrafter"/>
</dbReference>
<dbReference type="GO" id="GO:0005576">
    <property type="term" value="C:extracellular region"/>
    <property type="evidence" value="ECO:0007669"/>
    <property type="project" value="TreeGrafter"/>
</dbReference>
<keyword evidence="3 7" id="KW-0133">Cell shape</keyword>
<evidence type="ECO:0000256" key="8">
    <source>
        <dbReference type="SAM" id="MobiDB-lite"/>
    </source>
</evidence>
<dbReference type="AlphaFoldDB" id="A0A4R1HJ73"/>
<dbReference type="PANTHER" id="PTHR30582">
    <property type="entry name" value="L,D-TRANSPEPTIDASE"/>
    <property type="match status" value="1"/>
</dbReference>
<sequence length="391" mass="41240">MTGTRGLFGLVALLVALVALAGVVGAPPPVPPAAPPPPPGPARVVASPGPGANGVNPGRPATIDVADGRLEAVTLTEDTGRKIAGASGPTNRTSWSTTGNLAYGHAYTWSGSATGDDGKPVAIRGSFRTVRPQQLREARFTIADNTTVGVAAVVVLQFDGTVKDKAAVQRALTVRMSRPNEGAWAWLPDTADGSRIHFRPKVYWQPGTVVDVTADLLGVDMGGGTYGAADVSNHLVIGRNQVTKANSTTRTLVVYRDGKPVLRAPASFGMGDDLNLVTRSGTHVVTNKDPVKYLSNPAYGYANVYVRWAVRINNNGEFVHFNPLTLNAIGQQNLTHGCININEQNAHAFYEDTLIGDPVEVTGSPVTLSAADGDIYDWTIPWATWTTMKAA</sequence>
<keyword evidence="5" id="KW-0012">Acyltransferase</keyword>
<evidence type="ECO:0000256" key="7">
    <source>
        <dbReference type="PROSITE-ProRule" id="PRU01373"/>
    </source>
</evidence>
<evidence type="ECO:0000313" key="11">
    <source>
        <dbReference type="EMBL" id="TCK22337.1"/>
    </source>
</evidence>
<dbReference type="GO" id="GO:0071972">
    <property type="term" value="F:peptidoglycan L,D-transpeptidase activity"/>
    <property type="evidence" value="ECO:0007669"/>
    <property type="project" value="TreeGrafter"/>
</dbReference>
<accession>A0A4R1HJ73</accession>
<evidence type="ECO:0000313" key="12">
    <source>
        <dbReference type="Proteomes" id="UP000295560"/>
    </source>
</evidence>
<gene>
    <name evidence="11" type="ORF">EV378_6339</name>
</gene>
<dbReference type="Gene3D" id="2.40.440.10">
    <property type="entry name" value="L,D-transpeptidase catalytic domain-like"/>
    <property type="match status" value="1"/>
</dbReference>
<dbReference type="GO" id="GO:0016746">
    <property type="term" value="F:acyltransferase activity"/>
    <property type="evidence" value="ECO:0007669"/>
    <property type="project" value="UniProtKB-KW"/>
</dbReference>
<dbReference type="SUPFAM" id="SSF141523">
    <property type="entry name" value="L,D-transpeptidase catalytic domain-like"/>
    <property type="match status" value="1"/>
</dbReference>
<proteinExistence type="predicted"/>
<dbReference type="InterPro" id="IPR050979">
    <property type="entry name" value="LD-transpeptidase"/>
</dbReference>
<feature type="active site" description="Nucleophile" evidence="7">
    <location>
        <position position="338"/>
    </location>
</feature>
<dbReference type="PANTHER" id="PTHR30582:SF2">
    <property type="entry name" value="L,D-TRANSPEPTIDASE YCIB-RELATED"/>
    <property type="match status" value="1"/>
</dbReference>
<dbReference type="CDD" id="cd16913">
    <property type="entry name" value="YkuD_like"/>
    <property type="match status" value="1"/>
</dbReference>
<keyword evidence="12" id="KW-1185">Reference proteome</keyword>
<dbReference type="GO" id="GO:0008360">
    <property type="term" value="P:regulation of cell shape"/>
    <property type="evidence" value="ECO:0007669"/>
    <property type="project" value="UniProtKB-UniRule"/>
</dbReference>
<dbReference type="InterPro" id="IPR041280">
    <property type="entry name" value="Big_10"/>
</dbReference>
<evidence type="ECO:0000256" key="3">
    <source>
        <dbReference type="ARBA" id="ARBA00022960"/>
    </source>
</evidence>